<accession>A0ACC2T092</accession>
<organism evidence="1 2">
    <name type="scientific">Entomophthora muscae</name>
    <dbReference type="NCBI Taxonomy" id="34485"/>
    <lineage>
        <taxon>Eukaryota</taxon>
        <taxon>Fungi</taxon>
        <taxon>Fungi incertae sedis</taxon>
        <taxon>Zoopagomycota</taxon>
        <taxon>Entomophthoromycotina</taxon>
        <taxon>Entomophthoromycetes</taxon>
        <taxon>Entomophthorales</taxon>
        <taxon>Entomophthoraceae</taxon>
        <taxon>Entomophthora</taxon>
    </lineage>
</organism>
<gene>
    <name evidence="1" type="ORF">DSO57_1033717</name>
</gene>
<dbReference type="Proteomes" id="UP001165960">
    <property type="component" value="Unassembled WGS sequence"/>
</dbReference>
<dbReference type="EMBL" id="QTSX02003820">
    <property type="protein sequence ID" value="KAJ9067949.1"/>
    <property type="molecule type" value="Genomic_DNA"/>
</dbReference>
<protein>
    <submittedName>
        <fullName evidence="1">Uncharacterized protein</fullName>
    </submittedName>
</protein>
<name>A0ACC2T092_9FUNG</name>
<comment type="caution">
    <text evidence="1">The sequence shown here is derived from an EMBL/GenBank/DDBJ whole genome shotgun (WGS) entry which is preliminary data.</text>
</comment>
<evidence type="ECO:0000313" key="2">
    <source>
        <dbReference type="Proteomes" id="UP001165960"/>
    </source>
</evidence>
<evidence type="ECO:0000313" key="1">
    <source>
        <dbReference type="EMBL" id="KAJ9067949.1"/>
    </source>
</evidence>
<proteinExistence type="predicted"/>
<keyword evidence="2" id="KW-1185">Reference proteome</keyword>
<sequence length="449" mass="48781">MEENLRVVPKDELLQLISNQLAAYGETELANSVFQLLKTPEEEMEDKEIEASHKLGELCLMGKESPFTITNLPLPSVPDCQNFDWISVSKALTSGAVEGGQTPEAEALPIPDQLTWEDRVPPIHIDDPLLAFSVLFTSAHKGEARTVAFSTDGKFVASGSGDMSLKVLEVSKMKSPGDEKPMVRALYDHVETVNEVTFHPNSQVLASCSDDNTIKLYDMTKNPAIKKGFRYLQDSSPVKSISFHPSGDFLAAGTDNEKLRIYDVKTLQCYTPSTPGHTSGLTQVRFSSDGGLIASTSLDGSIRLWDGRIGSAARTFTAPHNGRPTGSAIFSKSGAYLLTTGLDGIVRLWDIASGKQLKEYVGGNSQRFSQACFDYNERCIYSTSSSRNGVVAWDVRSGGLIKLWVAPATGSHHTPQPVLCVATNPIEPGFAAGSDDSRIRFWAPQGMNL</sequence>
<reference evidence="1" key="1">
    <citation type="submission" date="2022-04" db="EMBL/GenBank/DDBJ databases">
        <title>Genome of the entomopathogenic fungus Entomophthora muscae.</title>
        <authorList>
            <person name="Elya C."/>
            <person name="Lovett B.R."/>
            <person name="Lee E."/>
            <person name="Macias A.M."/>
            <person name="Hajek A.E."/>
            <person name="De Bivort B.L."/>
            <person name="Kasson M.T."/>
            <person name="De Fine Licht H.H."/>
            <person name="Stajich J.E."/>
        </authorList>
    </citation>
    <scope>NUCLEOTIDE SEQUENCE</scope>
    <source>
        <strain evidence="1">Berkeley</strain>
    </source>
</reference>